<sequence>MKVQLITLKWYEKLACMWPLGLIFVSGAVGGLFGGMAFTLNLRIFNKDWSDPKKYLYIVLTGLGVIVAYFIIIVALALIFPDWFG</sequence>
<dbReference type="Proteomes" id="UP001203423">
    <property type="component" value="Unassembled WGS sequence"/>
</dbReference>
<organism evidence="2 3">
    <name type="scientific">Shewanella surugensis</name>
    <dbReference type="NCBI Taxonomy" id="212020"/>
    <lineage>
        <taxon>Bacteria</taxon>
        <taxon>Pseudomonadati</taxon>
        <taxon>Pseudomonadota</taxon>
        <taxon>Gammaproteobacteria</taxon>
        <taxon>Alteromonadales</taxon>
        <taxon>Shewanellaceae</taxon>
        <taxon>Shewanella</taxon>
    </lineage>
</organism>
<evidence type="ECO:0000313" key="3">
    <source>
        <dbReference type="Proteomes" id="UP001203423"/>
    </source>
</evidence>
<comment type="caution">
    <text evidence="2">The sequence shown here is derived from an EMBL/GenBank/DDBJ whole genome shotgun (WGS) entry which is preliminary data.</text>
</comment>
<proteinExistence type="predicted"/>
<dbReference type="RefSeq" id="WP_248942942.1">
    <property type="nucleotide sequence ID" value="NZ_JAKIKS010000167.1"/>
</dbReference>
<gene>
    <name evidence="2" type="ORF">L2764_24260</name>
</gene>
<dbReference type="EMBL" id="JAKIKS010000167">
    <property type="protein sequence ID" value="MCL1127502.1"/>
    <property type="molecule type" value="Genomic_DNA"/>
</dbReference>
<keyword evidence="3" id="KW-1185">Reference proteome</keyword>
<protein>
    <submittedName>
        <fullName evidence="2">Uncharacterized protein</fullName>
    </submittedName>
</protein>
<keyword evidence="1" id="KW-1133">Transmembrane helix</keyword>
<name>A0ABT0LIG5_9GAMM</name>
<keyword evidence="1" id="KW-0812">Transmembrane</keyword>
<keyword evidence="1" id="KW-0472">Membrane</keyword>
<feature type="transmembrane region" description="Helical" evidence="1">
    <location>
        <begin position="20"/>
        <end position="43"/>
    </location>
</feature>
<evidence type="ECO:0000256" key="1">
    <source>
        <dbReference type="SAM" id="Phobius"/>
    </source>
</evidence>
<feature type="transmembrane region" description="Helical" evidence="1">
    <location>
        <begin position="55"/>
        <end position="80"/>
    </location>
</feature>
<reference evidence="2 3" key="1">
    <citation type="submission" date="2022-01" db="EMBL/GenBank/DDBJ databases">
        <title>Whole genome-based taxonomy of the Shewanellaceae.</title>
        <authorList>
            <person name="Martin-Rodriguez A.J."/>
        </authorList>
    </citation>
    <scope>NUCLEOTIDE SEQUENCE [LARGE SCALE GENOMIC DNA]</scope>
    <source>
        <strain evidence="2 3">DSM 17177</strain>
    </source>
</reference>
<evidence type="ECO:0000313" key="2">
    <source>
        <dbReference type="EMBL" id="MCL1127502.1"/>
    </source>
</evidence>
<accession>A0ABT0LIG5</accession>